<name>A0A841ND48_9FLAO</name>
<keyword evidence="3" id="KW-1185">Reference proteome</keyword>
<dbReference type="AlphaFoldDB" id="A0A841ND48"/>
<keyword evidence="1" id="KW-0472">Membrane</keyword>
<dbReference type="EMBL" id="JACHLC010000003">
    <property type="protein sequence ID" value="MBB6371668.1"/>
    <property type="molecule type" value="Genomic_DNA"/>
</dbReference>
<feature type="transmembrane region" description="Helical" evidence="1">
    <location>
        <begin position="28"/>
        <end position="47"/>
    </location>
</feature>
<gene>
    <name evidence="2" type="ORF">HNP36_002753</name>
</gene>
<evidence type="ECO:0000313" key="2">
    <source>
        <dbReference type="EMBL" id="MBB6371668.1"/>
    </source>
</evidence>
<keyword evidence="1" id="KW-1133">Transmembrane helix</keyword>
<keyword evidence="1" id="KW-0812">Transmembrane</keyword>
<accession>A0A841ND48</accession>
<organism evidence="2 3">
    <name type="scientific">Chryseobacterium shigense</name>
    <dbReference type="NCBI Taxonomy" id="297244"/>
    <lineage>
        <taxon>Bacteria</taxon>
        <taxon>Pseudomonadati</taxon>
        <taxon>Bacteroidota</taxon>
        <taxon>Flavobacteriia</taxon>
        <taxon>Flavobacteriales</taxon>
        <taxon>Weeksellaceae</taxon>
        <taxon>Chryseobacterium group</taxon>
        <taxon>Chryseobacterium</taxon>
    </lineage>
</organism>
<sequence length="59" mass="7123">MSTATPINRKNNFDFLRLLFFKLRTIRLIPASIVITYIFAYSSWHLIEKRMLTYKNLIK</sequence>
<protein>
    <submittedName>
        <fullName evidence="2">Uncharacterized protein</fullName>
    </submittedName>
</protein>
<reference evidence="2 3" key="1">
    <citation type="submission" date="2020-08" db="EMBL/GenBank/DDBJ databases">
        <title>Functional genomics of gut bacteria from endangered species of beetles.</title>
        <authorList>
            <person name="Carlos-Shanley C."/>
        </authorList>
    </citation>
    <scope>NUCLEOTIDE SEQUENCE [LARGE SCALE GENOMIC DNA]</scope>
    <source>
        <strain evidence="2 3">S00136</strain>
    </source>
</reference>
<comment type="caution">
    <text evidence="2">The sequence shown here is derived from an EMBL/GenBank/DDBJ whole genome shotgun (WGS) entry which is preliminary data.</text>
</comment>
<proteinExistence type="predicted"/>
<dbReference type="Proteomes" id="UP000589738">
    <property type="component" value="Unassembled WGS sequence"/>
</dbReference>
<evidence type="ECO:0000313" key="3">
    <source>
        <dbReference type="Proteomes" id="UP000589738"/>
    </source>
</evidence>
<evidence type="ECO:0000256" key="1">
    <source>
        <dbReference type="SAM" id="Phobius"/>
    </source>
</evidence>